<keyword evidence="2" id="KW-0964">Secreted</keyword>
<sequence length="161" mass="17240">MVLLKEPPPLGLHSSVHSPRGSQLGDVLLAGHGDPAIPHHKPLGGWLPPVHALWQALVRIMELSGAFEGRLLEDFPGCPREMQRGLAAMLITPGECNLETIHDRPSDASHLAPTQAPHLSPMQVFASSRQAAARQKSLTARPAALPAARHGEILIGVTNRD</sequence>
<reference evidence="3" key="1">
    <citation type="submission" date="2015-04" db="UniProtKB">
        <authorList>
            <consortium name="EnsemblPlants"/>
        </authorList>
    </citation>
    <scope>IDENTIFICATION</scope>
</reference>
<proteinExistence type="predicted"/>
<evidence type="ECO:0000256" key="2">
    <source>
        <dbReference type="ARBA" id="ARBA00022525"/>
    </source>
</evidence>
<dbReference type="Proteomes" id="UP000026961">
    <property type="component" value="Chromosome 7"/>
</dbReference>
<dbReference type="Gramene" id="OGLUM07G07090.1">
    <property type="protein sequence ID" value="OGLUM07G07090.1"/>
    <property type="gene ID" value="OGLUM07G07090"/>
</dbReference>
<evidence type="ECO:0000313" key="3">
    <source>
        <dbReference type="EnsemblPlants" id="OGLUM07G07090.1"/>
    </source>
</evidence>
<dbReference type="SUPFAM" id="SSF47699">
    <property type="entry name" value="Bifunctional inhibitor/lipid-transfer protein/seed storage 2S albumin"/>
    <property type="match status" value="1"/>
</dbReference>
<dbReference type="AlphaFoldDB" id="A0A0E0AHC0"/>
<keyword evidence="4" id="KW-1185">Reference proteome</keyword>
<protein>
    <submittedName>
        <fullName evidence="3">Uncharacterized protein</fullName>
    </submittedName>
</protein>
<reference evidence="3" key="2">
    <citation type="submission" date="2018-05" db="EMBL/GenBank/DDBJ databases">
        <title>OgluRS3 (Oryza glumaepatula Reference Sequence Version 3).</title>
        <authorList>
            <person name="Zhang J."/>
            <person name="Kudrna D."/>
            <person name="Lee S."/>
            <person name="Talag J."/>
            <person name="Welchert J."/>
            <person name="Wing R.A."/>
        </authorList>
    </citation>
    <scope>NUCLEOTIDE SEQUENCE [LARGE SCALE GENOMIC DNA]</scope>
</reference>
<evidence type="ECO:0000313" key="4">
    <source>
        <dbReference type="Proteomes" id="UP000026961"/>
    </source>
</evidence>
<organism evidence="3">
    <name type="scientific">Oryza glumipatula</name>
    <dbReference type="NCBI Taxonomy" id="40148"/>
    <lineage>
        <taxon>Eukaryota</taxon>
        <taxon>Viridiplantae</taxon>
        <taxon>Streptophyta</taxon>
        <taxon>Embryophyta</taxon>
        <taxon>Tracheophyta</taxon>
        <taxon>Spermatophyta</taxon>
        <taxon>Magnoliopsida</taxon>
        <taxon>Liliopsida</taxon>
        <taxon>Poales</taxon>
        <taxon>Poaceae</taxon>
        <taxon>BOP clade</taxon>
        <taxon>Oryzoideae</taxon>
        <taxon>Oryzeae</taxon>
        <taxon>Oryzinae</taxon>
        <taxon>Oryza</taxon>
    </lineage>
</organism>
<evidence type="ECO:0000256" key="1">
    <source>
        <dbReference type="ARBA" id="ARBA00004613"/>
    </source>
</evidence>
<dbReference type="EnsemblPlants" id="OGLUM07G07090.1">
    <property type="protein sequence ID" value="OGLUM07G07090.1"/>
    <property type="gene ID" value="OGLUM07G07090"/>
</dbReference>
<accession>A0A0E0AHC0</accession>
<dbReference type="InterPro" id="IPR036312">
    <property type="entry name" value="Bifun_inhib/LTP/seed_sf"/>
</dbReference>
<dbReference type="Gene3D" id="1.10.110.10">
    <property type="entry name" value="Plant lipid-transfer and hydrophobic proteins"/>
    <property type="match status" value="1"/>
</dbReference>
<dbReference type="InterPro" id="IPR006106">
    <property type="entry name" value="Allergen/soft/tryp_amyl_inhib"/>
</dbReference>
<dbReference type="GO" id="GO:0005576">
    <property type="term" value="C:extracellular region"/>
    <property type="evidence" value="ECO:0007669"/>
    <property type="project" value="UniProtKB-SubCell"/>
</dbReference>
<name>A0A0E0AHC0_9ORYZ</name>
<dbReference type="PRINTS" id="PR00808">
    <property type="entry name" value="AMLASEINHBTR"/>
</dbReference>
<dbReference type="HOGENOM" id="CLU_1646346_0_0_1"/>
<dbReference type="GO" id="GO:0004867">
    <property type="term" value="F:serine-type endopeptidase inhibitor activity"/>
    <property type="evidence" value="ECO:0007669"/>
    <property type="project" value="InterPro"/>
</dbReference>
<comment type="subcellular location">
    <subcellularLocation>
        <location evidence="1">Secreted</location>
    </subcellularLocation>
</comment>